<feature type="region of interest" description="Disordered" evidence="1">
    <location>
        <begin position="1"/>
        <end position="36"/>
    </location>
</feature>
<dbReference type="AlphaFoldDB" id="A0A9N9CQI2"/>
<dbReference type="SUPFAM" id="SSF55331">
    <property type="entry name" value="Tautomerase/MIF"/>
    <property type="match status" value="1"/>
</dbReference>
<protein>
    <submittedName>
        <fullName evidence="2">9574_t:CDS:1</fullName>
    </submittedName>
</protein>
<dbReference type="InterPro" id="IPR014347">
    <property type="entry name" value="Tautomerase/MIF_sf"/>
</dbReference>
<evidence type="ECO:0000256" key="1">
    <source>
        <dbReference type="SAM" id="MobiDB-lite"/>
    </source>
</evidence>
<name>A0A9N9CQI2_9GLOM</name>
<dbReference type="OrthoDB" id="255819at2759"/>
<sequence>MQKHPSIGSITRPVKPLQNYELAETSQNDGGGEAGKYMNECRTKDGLSLLFANSDAPAYIVHINCLGGFGDNMKNRKISKAFANFLTEKTRAPSNRGYLFFNDPGYANVALPQKKFC</sequence>
<keyword evidence="3" id="KW-1185">Reference proteome</keyword>
<comment type="caution">
    <text evidence="2">The sequence shown here is derived from an EMBL/GenBank/DDBJ whole genome shotgun (WGS) entry which is preliminary data.</text>
</comment>
<gene>
    <name evidence="2" type="ORF">ALEPTO_LOCUS8457</name>
</gene>
<organism evidence="2 3">
    <name type="scientific">Ambispora leptoticha</name>
    <dbReference type="NCBI Taxonomy" id="144679"/>
    <lineage>
        <taxon>Eukaryota</taxon>
        <taxon>Fungi</taxon>
        <taxon>Fungi incertae sedis</taxon>
        <taxon>Mucoromycota</taxon>
        <taxon>Glomeromycotina</taxon>
        <taxon>Glomeromycetes</taxon>
        <taxon>Archaeosporales</taxon>
        <taxon>Ambisporaceae</taxon>
        <taxon>Ambispora</taxon>
    </lineage>
</organism>
<reference evidence="2" key="1">
    <citation type="submission" date="2021-06" db="EMBL/GenBank/DDBJ databases">
        <authorList>
            <person name="Kallberg Y."/>
            <person name="Tangrot J."/>
            <person name="Rosling A."/>
        </authorList>
    </citation>
    <scope>NUCLEOTIDE SEQUENCE</scope>
    <source>
        <strain evidence="2">FL130A</strain>
    </source>
</reference>
<proteinExistence type="predicted"/>
<evidence type="ECO:0000313" key="3">
    <source>
        <dbReference type="Proteomes" id="UP000789508"/>
    </source>
</evidence>
<dbReference type="Gene3D" id="3.30.429.10">
    <property type="entry name" value="Macrophage Migration Inhibitory Factor"/>
    <property type="match status" value="1"/>
</dbReference>
<dbReference type="Proteomes" id="UP000789508">
    <property type="component" value="Unassembled WGS sequence"/>
</dbReference>
<evidence type="ECO:0000313" key="2">
    <source>
        <dbReference type="EMBL" id="CAG8608395.1"/>
    </source>
</evidence>
<dbReference type="EMBL" id="CAJVPS010004815">
    <property type="protein sequence ID" value="CAG8608395.1"/>
    <property type="molecule type" value="Genomic_DNA"/>
</dbReference>
<accession>A0A9N9CQI2</accession>